<feature type="transmembrane region" description="Helical" evidence="9">
    <location>
        <begin position="194"/>
        <end position="215"/>
    </location>
</feature>
<comment type="pathway">
    <text evidence="9">Protein modification; lipoprotein biosynthesis (N-acyl transfer).</text>
</comment>
<comment type="function">
    <text evidence="9">Catalyzes the phospholipid dependent N-acylation of the N-terminal cysteine of apolipoprotein, the last step in lipoprotein maturation.</text>
</comment>
<feature type="transmembrane region" description="Helical" evidence="9">
    <location>
        <begin position="157"/>
        <end position="182"/>
    </location>
</feature>
<dbReference type="InterPro" id="IPR045378">
    <property type="entry name" value="LNT_N"/>
</dbReference>
<keyword evidence="6 9" id="KW-1133">Transmembrane helix</keyword>
<sequence>MLWKAANNRKYLPLLAVLGAFLLWLGWPTKPLPLLLFFGLVPLFLIERIIEHPSFTRPAATFFKYAYLLFVLWNAFATYWVSYSTLPGGIAAVLCNALLMCIPAMLFFFTKRRLGPKIGYASFIVYWLAFEYFHLGWDLTWPWLTLGNGFAQRPEWVQWYEFTGHLGGSVWLILGNILFFKAFADNPEKSWKPYLAPALLVVIPIAISYGMYFSYEEKGAEAEVVVVQPNIDPYEEKFRDGKNYLPTEQQLARLLTLSEQTVTPKTKLLVWPETAIGENFQEDQIHNYPDIATLKSFVASRPGLDLLTGINSYALYPDAKLATPSARFREDLGYYDVFNTGMYLTNKGEISLYHKSKLVPGVEKLPYPQFFKFLGPLAIDLGGMVGTHGTQEERSVFPHSGTGQPASAPVICYESIYGGYVSEYIRNGATLICIITNDGWWSDSPGYKQHLQYATLRAIENRRSIARSANTGISGFINQRGDFLQKSEWWKQAALRETVKLNTELTVFSRTGDLIGPAAQWLALALIIYVLLHKILLRKPHHPHYEPRKSL</sequence>
<keyword evidence="8 9" id="KW-0012">Acyltransferase</keyword>
<dbReference type="PANTHER" id="PTHR38686">
    <property type="entry name" value="APOLIPOPROTEIN N-ACYLTRANSFERASE"/>
    <property type="match status" value="1"/>
</dbReference>
<dbReference type="InterPro" id="IPR004563">
    <property type="entry name" value="Apolipo_AcylTrfase"/>
</dbReference>
<dbReference type="CDD" id="cd07571">
    <property type="entry name" value="ALP_N-acyl_transferase"/>
    <property type="match status" value="1"/>
</dbReference>
<evidence type="ECO:0000256" key="6">
    <source>
        <dbReference type="ARBA" id="ARBA00022989"/>
    </source>
</evidence>
<proteinExistence type="inferred from homology"/>
<accession>A0ABW0EDH5</accession>
<feature type="domain" description="CN hydrolase" evidence="10">
    <location>
        <begin position="227"/>
        <end position="501"/>
    </location>
</feature>
<evidence type="ECO:0000313" key="12">
    <source>
        <dbReference type="Proteomes" id="UP001596161"/>
    </source>
</evidence>
<dbReference type="GO" id="GO:0016746">
    <property type="term" value="F:acyltransferase activity"/>
    <property type="evidence" value="ECO:0007669"/>
    <property type="project" value="UniProtKB-KW"/>
</dbReference>
<keyword evidence="12" id="KW-1185">Reference proteome</keyword>
<protein>
    <recommendedName>
        <fullName evidence="9">Apolipoprotein N-acyltransferase</fullName>
        <shortName evidence="9">ALP N-acyltransferase</shortName>
        <ecNumber evidence="9">2.3.1.269</ecNumber>
    </recommendedName>
</protein>
<dbReference type="PANTHER" id="PTHR38686:SF1">
    <property type="entry name" value="APOLIPOPROTEIN N-ACYLTRANSFERASE"/>
    <property type="match status" value="1"/>
</dbReference>
<reference evidence="12" key="1">
    <citation type="journal article" date="2019" name="Int. J. Syst. Evol. Microbiol.">
        <title>The Global Catalogue of Microorganisms (GCM) 10K type strain sequencing project: providing services to taxonomists for standard genome sequencing and annotation.</title>
        <authorList>
            <consortium name="The Broad Institute Genomics Platform"/>
            <consortium name="The Broad Institute Genome Sequencing Center for Infectious Disease"/>
            <person name="Wu L."/>
            <person name="Ma J."/>
        </authorList>
    </citation>
    <scope>NUCLEOTIDE SEQUENCE [LARGE SCALE GENOMIC DNA]</scope>
    <source>
        <strain evidence="12">KACC 12602</strain>
    </source>
</reference>
<evidence type="ECO:0000256" key="3">
    <source>
        <dbReference type="ARBA" id="ARBA00022475"/>
    </source>
</evidence>
<evidence type="ECO:0000256" key="8">
    <source>
        <dbReference type="ARBA" id="ARBA00023315"/>
    </source>
</evidence>
<evidence type="ECO:0000259" key="10">
    <source>
        <dbReference type="PROSITE" id="PS50263"/>
    </source>
</evidence>
<dbReference type="Gene3D" id="3.60.110.10">
    <property type="entry name" value="Carbon-nitrogen hydrolase"/>
    <property type="match status" value="1"/>
</dbReference>
<organism evidence="11 12">
    <name type="scientific">Adhaeribacter terreus</name>
    <dbReference type="NCBI Taxonomy" id="529703"/>
    <lineage>
        <taxon>Bacteria</taxon>
        <taxon>Pseudomonadati</taxon>
        <taxon>Bacteroidota</taxon>
        <taxon>Cytophagia</taxon>
        <taxon>Cytophagales</taxon>
        <taxon>Hymenobacteraceae</taxon>
        <taxon>Adhaeribacter</taxon>
    </lineage>
</organism>
<keyword evidence="3 9" id="KW-1003">Cell membrane</keyword>
<dbReference type="Proteomes" id="UP001596161">
    <property type="component" value="Unassembled WGS sequence"/>
</dbReference>
<keyword evidence="7 9" id="KW-0472">Membrane</keyword>
<feature type="transmembrane region" description="Helical" evidence="9">
    <location>
        <begin position="62"/>
        <end position="82"/>
    </location>
</feature>
<evidence type="ECO:0000256" key="1">
    <source>
        <dbReference type="ARBA" id="ARBA00004651"/>
    </source>
</evidence>
<feature type="transmembrane region" description="Helical" evidence="9">
    <location>
        <begin position="88"/>
        <end position="109"/>
    </location>
</feature>
<dbReference type="EMBL" id="JBHSKT010000005">
    <property type="protein sequence ID" value="MFC5271041.1"/>
    <property type="molecule type" value="Genomic_DNA"/>
</dbReference>
<comment type="caution">
    <text evidence="11">The sequence shown here is derived from an EMBL/GenBank/DDBJ whole genome shotgun (WGS) entry which is preliminary data.</text>
</comment>
<dbReference type="InterPro" id="IPR036526">
    <property type="entry name" value="C-N_Hydrolase_sf"/>
</dbReference>
<comment type="catalytic activity">
    <reaction evidence="9">
        <text>N-terminal S-1,2-diacyl-sn-glyceryl-L-cysteinyl-[lipoprotein] + a glycerophospholipid = N-acyl-S-1,2-diacyl-sn-glyceryl-L-cysteinyl-[lipoprotein] + a 2-acyl-sn-glycero-3-phospholipid + H(+)</text>
        <dbReference type="Rhea" id="RHEA:48228"/>
        <dbReference type="Rhea" id="RHEA-COMP:14681"/>
        <dbReference type="Rhea" id="RHEA-COMP:14684"/>
        <dbReference type="ChEBI" id="CHEBI:15378"/>
        <dbReference type="ChEBI" id="CHEBI:136912"/>
        <dbReference type="ChEBI" id="CHEBI:140656"/>
        <dbReference type="ChEBI" id="CHEBI:140657"/>
        <dbReference type="ChEBI" id="CHEBI:140660"/>
        <dbReference type="EC" id="2.3.1.269"/>
    </reaction>
</comment>
<dbReference type="Pfam" id="PF00795">
    <property type="entry name" value="CN_hydrolase"/>
    <property type="match status" value="1"/>
</dbReference>
<dbReference type="PROSITE" id="PS50263">
    <property type="entry name" value="CN_HYDROLASE"/>
    <property type="match status" value="1"/>
</dbReference>
<dbReference type="EC" id="2.3.1.269" evidence="9"/>
<dbReference type="SUPFAM" id="SSF56317">
    <property type="entry name" value="Carbon-nitrogen hydrolase"/>
    <property type="match status" value="1"/>
</dbReference>
<keyword evidence="4 9" id="KW-0808">Transferase</keyword>
<feature type="transmembrane region" description="Helical" evidence="9">
    <location>
        <begin position="33"/>
        <end position="50"/>
    </location>
</feature>
<evidence type="ECO:0000256" key="5">
    <source>
        <dbReference type="ARBA" id="ARBA00022692"/>
    </source>
</evidence>
<dbReference type="HAMAP" id="MF_01148">
    <property type="entry name" value="Lnt"/>
    <property type="match status" value="1"/>
</dbReference>
<keyword evidence="5 9" id="KW-0812">Transmembrane</keyword>
<comment type="similarity">
    <text evidence="2 9">Belongs to the CN hydrolase family. Apolipoprotein N-acyltransferase subfamily.</text>
</comment>
<evidence type="ECO:0000256" key="9">
    <source>
        <dbReference type="HAMAP-Rule" id="MF_01148"/>
    </source>
</evidence>
<feature type="transmembrane region" description="Helical" evidence="9">
    <location>
        <begin position="118"/>
        <end position="137"/>
    </location>
</feature>
<dbReference type="Pfam" id="PF20154">
    <property type="entry name" value="LNT_N"/>
    <property type="match status" value="1"/>
</dbReference>
<dbReference type="RefSeq" id="WP_378017407.1">
    <property type="nucleotide sequence ID" value="NZ_JBHSKT010000005.1"/>
</dbReference>
<dbReference type="NCBIfam" id="TIGR00546">
    <property type="entry name" value="lnt"/>
    <property type="match status" value="1"/>
</dbReference>
<gene>
    <name evidence="9 11" type="primary">lnt</name>
    <name evidence="11" type="ORF">ACFPIB_10500</name>
</gene>
<evidence type="ECO:0000313" key="11">
    <source>
        <dbReference type="EMBL" id="MFC5271041.1"/>
    </source>
</evidence>
<evidence type="ECO:0000256" key="4">
    <source>
        <dbReference type="ARBA" id="ARBA00022679"/>
    </source>
</evidence>
<dbReference type="InterPro" id="IPR003010">
    <property type="entry name" value="C-N_Hydrolase"/>
</dbReference>
<evidence type="ECO:0000256" key="7">
    <source>
        <dbReference type="ARBA" id="ARBA00023136"/>
    </source>
</evidence>
<name>A0ABW0EDH5_9BACT</name>
<feature type="transmembrane region" description="Helical" evidence="9">
    <location>
        <begin position="12"/>
        <end position="27"/>
    </location>
</feature>
<evidence type="ECO:0000256" key="2">
    <source>
        <dbReference type="ARBA" id="ARBA00010065"/>
    </source>
</evidence>
<comment type="subcellular location">
    <subcellularLocation>
        <location evidence="1 9">Cell membrane</location>
        <topology evidence="1 9">Multi-pass membrane protein</topology>
    </subcellularLocation>
</comment>